<evidence type="ECO:0000313" key="3">
    <source>
        <dbReference type="Proteomes" id="UP000573327"/>
    </source>
</evidence>
<feature type="region of interest" description="Disordered" evidence="1">
    <location>
        <begin position="26"/>
        <end position="56"/>
    </location>
</feature>
<dbReference type="Proteomes" id="UP000573327">
    <property type="component" value="Unassembled WGS sequence"/>
</dbReference>
<keyword evidence="3" id="KW-1185">Reference proteome</keyword>
<dbReference type="AlphaFoldDB" id="A0A7W7S729"/>
<accession>A0A7W7S729</accession>
<gene>
    <name evidence="2" type="ORF">F4556_000643</name>
</gene>
<reference evidence="2 3" key="1">
    <citation type="submission" date="2020-08" db="EMBL/GenBank/DDBJ databases">
        <title>Sequencing the genomes of 1000 actinobacteria strains.</title>
        <authorList>
            <person name="Klenk H.-P."/>
        </authorList>
    </citation>
    <scope>NUCLEOTIDE SEQUENCE [LARGE SCALE GENOMIC DNA]</scope>
    <source>
        <strain evidence="2 3">DSM 44786</strain>
    </source>
</reference>
<evidence type="ECO:0000256" key="1">
    <source>
        <dbReference type="SAM" id="MobiDB-lite"/>
    </source>
</evidence>
<name>A0A7W7S729_9ACTN</name>
<sequence length="69" mass="7063">MSFTFAAEIIFRGLADRRTLPVATETNGIPSAGATLASRPSAVPTQSTSSDRPAAASRACRVRIAVSAG</sequence>
<evidence type="ECO:0000313" key="2">
    <source>
        <dbReference type="EMBL" id="MBB4945108.1"/>
    </source>
</evidence>
<proteinExistence type="predicted"/>
<protein>
    <submittedName>
        <fullName evidence="2">Uncharacterized protein</fullName>
    </submittedName>
</protein>
<comment type="caution">
    <text evidence="2">The sequence shown here is derived from an EMBL/GenBank/DDBJ whole genome shotgun (WGS) entry which is preliminary data.</text>
</comment>
<organism evidence="2 3">
    <name type="scientific">Kitasatospora gansuensis</name>
    <dbReference type="NCBI Taxonomy" id="258050"/>
    <lineage>
        <taxon>Bacteria</taxon>
        <taxon>Bacillati</taxon>
        <taxon>Actinomycetota</taxon>
        <taxon>Actinomycetes</taxon>
        <taxon>Kitasatosporales</taxon>
        <taxon>Streptomycetaceae</taxon>
        <taxon>Kitasatospora</taxon>
    </lineage>
</organism>
<dbReference type="EMBL" id="JACHJR010000001">
    <property type="protein sequence ID" value="MBB4945108.1"/>
    <property type="molecule type" value="Genomic_DNA"/>
</dbReference>